<organism evidence="2 3">
    <name type="scientific">Aquisphaera giovannonii</name>
    <dbReference type="NCBI Taxonomy" id="406548"/>
    <lineage>
        <taxon>Bacteria</taxon>
        <taxon>Pseudomonadati</taxon>
        <taxon>Planctomycetota</taxon>
        <taxon>Planctomycetia</taxon>
        <taxon>Isosphaerales</taxon>
        <taxon>Isosphaeraceae</taxon>
        <taxon>Aquisphaera</taxon>
    </lineage>
</organism>
<keyword evidence="3" id="KW-1185">Reference proteome</keyword>
<dbReference type="Proteomes" id="UP000324233">
    <property type="component" value="Chromosome"/>
</dbReference>
<sequence precursor="true">MNRASTRIACGILALLAVATPARADFLATLDVATTPEAGGLTLYQYTLSVDPTSDQPAVLLILNVDAAADLTSISGPTGWEVDYVPGDTGVSWLSPGPDTDLQPGRSAVLSFLSPLGPGDQTYLAFGLGFASVTGSIAGPTAAAAVPEPPSLGLLVAPALAGLSVLARRRRARAVEEEPKRAR</sequence>
<gene>
    <name evidence="2" type="ORF">OJF2_37430</name>
</gene>
<dbReference type="RefSeq" id="WP_148595025.1">
    <property type="nucleotide sequence ID" value="NZ_CP042997.1"/>
</dbReference>
<evidence type="ECO:0000313" key="2">
    <source>
        <dbReference type="EMBL" id="QEH35196.1"/>
    </source>
</evidence>
<keyword evidence="1" id="KW-0732">Signal</keyword>
<evidence type="ECO:0008006" key="4">
    <source>
        <dbReference type="Google" id="ProtNLM"/>
    </source>
</evidence>
<evidence type="ECO:0000256" key="1">
    <source>
        <dbReference type="SAM" id="SignalP"/>
    </source>
</evidence>
<feature type="signal peptide" evidence="1">
    <location>
        <begin position="1"/>
        <end position="24"/>
    </location>
</feature>
<dbReference type="KEGG" id="agv:OJF2_37430"/>
<reference evidence="2 3" key="1">
    <citation type="submission" date="2019-08" db="EMBL/GenBank/DDBJ databases">
        <title>Deep-cultivation of Planctomycetes and their phenomic and genomic characterization uncovers novel biology.</title>
        <authorList>
            <person name="Wiegand S."/>
            <person name="Jogler M."/>
            <person name="Boedeker C."/>
            <person name="Pinto D."/>
            <person name="Vollmers J."/>
            <person name="Rivas-Marin E."/>
            <person name="Kohn T."/>
            <person name="Peeters S.H."/>
            <person name="Heuer A."/>
            <person name="Rast P."/>
            <person name="Oberbeckmann S."/>
            <person name="Bunk B."/>
            <person name="Jeske O."/>
            <person name="Meyerdierks A."/>
            <person name="Storesund J.E."/>
            <person name="Kallscheuer N."/>
            <person name="Luecker S."/>
            <person name="Lage O.M."/>
            <person name="Pohl T."/>
            <person name="Merkel B.J."/>
            <person name="Hornburger P."/>
            <person name="Mueller R.-W."/>
            <person name="Bruemmer F."/>
            <person name="Labrenz M."/>
            <person name="Spormann A.M."/>
            <person name="Op den Camp H."/>
            <person name="Overmann J."/>
            <person name="Amann R."/>
            <person name="Jetten M.S.M."/>
            <person name="Mascher T."/>
            <person name="Medema M.H."/>
            <person name="Devos D.P."/>
            <person name="Kaster A.-K."/>
            <person name="Ovreas L."/>
            <person name="Rohde M."/>
            <person name="Galperin M.Y."/>
            <person name="Jogler C."/>
        </authorList>
    </citation>
    <scope>NUCLEOTIDE SEQUENCE [LARGE SCALE GENOMIC DNA]</scope>
    <source>
        <strain evidence="2 3">OJF2</strain>
    </source>
</reference>
<dbReference type="AlphaFoldDB" id="A0A5B9W3K5"/>
<accession>A0A5B9W3K5</accession>
<dbReference type="EMBL" id="CP042997">
    <property type="protein sequence ID" value="QEH35196.1"/>
    <property type="molecule type" value="Genomic_DNA"/>
</dbReference>
<feature type="chain" id="PRO_5023030868" description="PEP-CTERM protein-sorting domain-containing protein" evidence="1">
    <location>
        <begin position="25"/>
        <end position="183"/>
    </location>
</feature>
<proteinExistence type="predicted"/>
<protein>
    <recommendedName>
        <fullName evidence="4">PEP-CTERM protein-sorting domain-containing protein</fullName>
    </recommendedName>
</protein>
<evidence type="ECO:0000313" key="3">
    <source>
        <dbReference type="Proteomes" id="UP000324233"/>
    </source>
</evidence>
<name>A0A5B9W3K5_9BACT</name>